<evidence type="ECO:0000256" key="2">
    <source>
        <dbReference type="ARBA" id="ARBA00022801"/>
    </source>
</evidence>
<feature type="transmembrane region" description="Helical" evidence="3">
    <location>
        <begin position="34"/>
        <end position="53"/>
    </location>
</feature>
<dbReference type="Gene3D" id="3.60.21.10">
    <property type="match status" value="1"/>
</dbReference>
<dbReference type="PANTHER" id="PTHR31302:SF31">
    <property type="entry name" value="PHOSPHODIESTERASE YAEI"/>
    <property type="match status" value="1"/>
</dbReference>
<dbReference type="InterPro" id="IPR004843">
    <property type="entry name" value="Calcineurin-like_PHP"/>
</dbReference>
<keyword evidence="3" id="KW-0472">Membrane</keyword>
<dbReference type="STRING" id="410332.SAMN04488550_2607"/>
<name>M3ULX1_GORML</name>
<dbReference type="Proteomes" id="UP000035009">
    <property type="component" value="Unassembled WGS sequence"/>
</dbReference>
<dbReference type="GO" id="GO:0016020">
    <property type="term" value="C:membrane"/>
    <property type="evidence" value="ECO:0007669"/>
    <property type="project" value="GOC"/>
</dbReference>
<dbReference type="GO" id="GO:0009245">
    <property type="term" value="P:lipid A biosynthetic process"/>
    <property type="evidence" value="ECO:0007669"/>
    <property type="project" value="TreeGrafter"/>
</dbReference>
<keyword evidence="1" id="KW-0479">Metal-binding</keyword>
<keyword evidence="2" id="KW-0378">Hydrolase</keyword>
<organism evidence="5 6">
    <name type="scientific">Gordonia malaquae NBRC 108250</name>
    <dbReference type="NCBI Taxonomy" id="1223542"/>
    <lineage>
        <taxon>Bacteria</taxon>
        <taxon>Bacillati</taxon>
        <taxon>Actinomycetota</taxon>
        <taxon>Actinomycetes</taxon>
        <taxon>Mycobacteriales</taxon>
        <taxon>Gordoniaceae</taxon>
        <taxon>Gordonia</taxon>
    </lineage>
</organism>
<feature type="transmembrane region" description="Helical" evidence="3">
    <location>
        <begin position="111"/>
        <end position="131"/>
    </location>
</feature>
<evidence type="ECO:0000256" key="3">
    <source>
        <dbReference type="SAM" id="Phobius"/>
    </source>
</evidence>
<dbReference type="eggNOG" id="COG1408">
    <property type="taxonomic scope" value="Bacteria"/>
</dbReference>
<dbReference type="GO" id="GO:0008758">
    <property type="term" value="F:UDP-2,3-diacylglucosamine hydrolase activity"/>
    <property type="evidence" value="ECO:0007669"/>
    <property type="project" value="TreeGrafter"/>
</dbReference>
<accession>M3ULX1</accession>
<dbReference type="InterPro" id="IPR029052">
    <property type="entry name" value="Metallo-depent_PP-like"/>
</dbReference>
<evidence type="ECO:0000256" key="1">
    <source>
        <dbReference type="ARBA" id="ARBA00022723"/>
    </source>
</evidence>
<comment type="caution">
    <text evidence="5">The sequence shown here is derived from an EMBL/GenBank/DDBJ whole genome shotgun (WGS) entry which is preliminary data.</text>
</comment>
<feature type="transmembrane region" description="Helical" evidence="3">
    <location>
        <begin position="65"/>
        <end position="91"/>
    </location>
</feature>
<dbReference type="RefSeq" id="WP_008379935.1">
    <property type="nucleotide sequence ID" value="NZ_BAOP01000021.1"/>
</dbReference>
<evidence type="ECO:0000313" key="5">
    <source>
        <dbReference type="EMBL" id="GAC80725.1"/>
    </source>
</evidence>
<gene>
    <name evidence="5" type="ORF">GM1_021_00110</name>
</gene>
<dbReference type="OrthoDB" id="9780884at2"/>
<dbReference type="GO" id="GO:0046872">
    <property type="term" value="F:metal ion binding"/>
    <property type="evidence" value="ECO:0007669"/>
    <property type="project" value="UniProtKB-KW"/>
</dbReference>
<protein>
    <recommendedName>
        <fullName evidence="4">Calcineurin-like phosphoesterase domain-containing protein</fullName>
    </recommendedName>
</protein>
<evidence type="ECO:0000313" key="6">
    <source>
        <dbReference type="Proteomes" id="UP000035009"/>
    </source>
</evidence>
<dbReference type="InterPro" id="IPR051158">
    <property type="entry name" value="Metallophosphoesterase_sf"/>
</dbReference>
<proteinExistence type="predicted"/>
<evidence type="ECO:0000259" key="4">
    <source>
        <dbReference type="Pfam" id="PF00149"/>
    </source>
</evidence>
<keyword evidence="3" id="KW-0812">Transmembrane</keyword>
<dbReference type="EMBL" id="BAOP01000021">
    <property type="protein sequence ID" value="GAC80725.1"/>
    <property type="molecule type" value="Genomic_DNA"/>
</dbReference>
<dbReference type="CDD" id="cd07385">
    <property type="entry name" value="MPP_YkuE_C"/>
    <property type="match status" value="1"/>
</dbReference>
<keyword evidence="3" id="KW-1133">Transmembrane helix</keyword>
<dbReference type="AlphaFoldDB" id="M3ULX1"/>
<dbReference type="PANTHER" id="PTHR31302">
    <property type="entry name" value="TRANSMEMBRANE PROTEIN WITH METALLOPHOSPHOESTERASE DOMAIN-RELATED"/>
    <property type="match status" value="1"/>
</dbReference>
<keyword evidence="6" id="KW-1185">Reference proteome</keyword>
<dbReference type="Pfam" id="PF00149">
    <property type="entry name" value="Metallophos"/>
    <property type="match status" value="1"/>
</dbReference>
<feature type="domain" description="Calcineurin-like phosphoesterase" evidence="4">
    <location>
        <begin position="157"/>
        <end position="323"/>
    </location>
</feature>
<sequence length="379" mass="40101">MIRSVVEVAVAALITFWLHRRLVRAPGLTGRRALVANVALVVLGASTAAAFQVGDTLDPSWARPIGFIGFTWAAAVYYLAIGIVLIGLASVVVRLSRRLRGESGGGLSRRVLAPATAVVVVVASALTGYGLTEAANPRIVDVDARVAKLPASFDGVRVALVTDVHVGPARGVGFTREVVDRVNATDPDLIVLGGDLTDGTVAKVGADLEPLRDLHAPLGVFAISGNHEYYVDDGGAWLDFWETLGIAVLRNQRVELRKGDGVVDLAGVYDATAPAPYEPDYRAALGGRDTSRPLILLAHQPKQAFDAAQYGGAELQLSGHTHDGQLWPNTYIVALQQPVRAGWGDVDGTPVYVTRGTGAWGPPVRVLAPPEITVLTLRQ</sequence>
<reference evidence="5 6" key="1">
    <citation type="submission" date="2013-02" db="EMBL/GenBank/DDBJ databases">
        <title>Whole genome shotgun sequence of Gordonia malaquae NBRC 108250.</title>
        <authorList>
            <person name="Yoshida I."/>
            <person name="Hosoyama A."/>
            <person name="Tsuchikane K."/>
            <person name="Ando Y."/>
            <person name="Baba S."/>
            <person name="Ohji S."/>
            <person name="Hamada M."/>
            <person name="Tamura T."/>
            <person name="Yamazoe A."/>
            <person name="Yamazaki S."/>
            <person name="Fujita N."/>
        </authorList>
    </citation>
    <scope>NUCLEOTIDE SEQUENCE [LARGE SCALE GENOMIC DNA]</scope>
    <source>
        <strain evidence="5 6">NBRC 108250</strain>
    </source>
</reference>
<dbReference type="SUPFAM" id="SSF56300">
    <property type="entry name" value="Metallo-dependent phosphatases"/>
    <property type="match status" value="1"/>
</dbReference>